<evidence type="ECO:0000313" key="2">
    <source>
        <dbReference type="Proteomes" id="UP001165960"/>
    </source>
</evidence>
<sequence>MAGDLYPSCQAHHAPEVVRPPTFIRPSPAVPQKPVWCWPAPTSLVRATSPANHPLN</sequence>
<name>A0ACC2SGM5_9FUNG</name>
<evidence type="ECO:0000313" key="1">
    <source>
        <dbReference type="EMBL" id="KAJ9061452.1"/>
    </source>
</evidence>
<accession>A0ACC2SGM5</accession>
<proteinExistence type="predicted"/>
<reference evidence="1" key="1">
    <citation type="submission" date="2022-04" db="EMBL/GenBank/DDBJ databases">
        <title>Genome of the entomopathogenic fungus Entomophthora muscae.</title>
        <authorList>
            <person name="Elya C."/>
            <person name="Lovett B.R."/>
            <person name="Lee E."/>
            <person name="Macias A.M."/>
            <person name="Hajek A.E."/>
            <person name="De Bivort B.L."/>
            <person name="Kasson M.T."/>
            <person name="De Fine Licht H.H."/>
            <person name="Stajich J.E."/>
        </authorList>
    </citation>
    <scope>NUCLEOTIDE SEQUENCE</scope>
    <source>
        <strain evidence="1">Berkeley</strain>
    </source>
</reference>
<keyword evidence="2" id="KW-1185">Reference proteome</keyword>
<comment type="caution">
    <text evidence="1">The sequence shown here is derived from an EMBL/GenBank/DDBJ whole genome shotgun (WGS) entry which is preliminary data.</text>
</comment>
<organism evidence="1 2">
    <name type="scientific">Entomophthora muscae</name>
    <dbReference type="NCBI Taxonomy" id="34485"/>
    <lineage>
        <taxon>Eukaryota</taxon>
        <taxon>Fungi</taxon>
        <taxon>Fungi incertae sedis</taxon>
        <taxon>Zoopagomycota</taxon>
        <taxon>Entomophthoromycotina</taxon>
        <taxon>Entomophthoromycetes</taxon>
        <taxon>Entomophthorales</taxon>
        <taxon>Entomophthoraceae</taxon>
        <taxon>Entomophthora</taxon>
    </lineage>
</organism>
<protein>
    <submittedName>
        <fullName evidence="1">Uncharacterized protein</fullName>
    </submittedName>
</protein>
<dbReference type="Proteomes" id="UP001165960">
    <property type="component" value="Unassembled WGS sequence"/>
</dbReference>
<dbReference type="EMBL" id="QTSX02005068">
    <property type="protein sequence ID" value="KAJ9061452.1"/>
    <property type="molecule type" value="Genomic_DNA"/>
</dbReference>
<gene>
    <name evidence="1" type="ORF">DSO57_1020666</name>
</gene>